<sequence>MDPYPEVSSMCSKITTYIRNQAKEFLAARELIDSRNSSMSLPPSPNRGNFLSGDSPPNINSSPLEVSRYASRTLPSVRTRKYQHSTISEDSEDKTTLKKTKRLVSTAFVEWSSKYFAQAAKRKRANDIESKQHYEREWRFIRNSKIRREAKDEQRKAISCKLECQVFNTRTSVPPSILKFHPYDQQIAVAGRNGFSILDWGTGAKNTTYQNKSLRVPNSNISALEWINGHDVAMLMVGVDDGSVKVFKPNVASSKEPRLITSWQAFNDLKPVNTGLLLCWEQRTQTLITAGDSRVLRFWDADKELKAFDLVTGTDSSITCIDSSFANTSHDRVSTCATTDDYSFYDDTFKELRFEQSCNGYVVVGCADGSVRLFDRRCAPMDSKVKVWMEHGQSVLGVQLLRDNLLISAGAGGDVKLYDIRKNSSINTQQVQNGISCFDIHNSAGIYSCGSVSQSICIYNLQGNLLNSIRFYEGFMGHRIGPINCLSFHPHKVVLATGTADCSVSVYCLEGRR</sequence>
<dbReference type="EMBL" id="JABFTP020000062">
    <property type="protein sequence ID" value="KAL3274396.1"/>
    <property type="molecule type" value="Genomic_DNA"/>
</dbReference>
<comment type="caution">
    <text evidence="2">The sequence shown here is derived from an EMBL/GenBank/DDBJ whole genome shotgun (WGS) entry which is preliminary data.</text>
</comment>
<evidence type="ECO:0000313" key="2">
    <source>
        <dbReference type="EMBL" id="KAL3274396.1"/>
    </source>
</evidence>
<dbReference type="SUPFAM" id="SSF50978">
    <property type="entry name" value="WD40 repeat-like"/>
    <property type="match status" value="1"/>
</dbReference>
<dbReference type="Proteomes" id="UP001516400">
    <property type="component" value="Unassembled WGS sequence"/>
</dbReference>
<dbReference type="InterPro" id="IPR015943">
    <property type="entry name" value="WD40/YVTN_repeat-like_dom_sf"/>
</dbReference>
<dbReference type="PANTHER" id="PTHR12848:SF16">
    <property type="entry name" value="REGULATORY-ASSOCIATED PROTEIN OF MTOR"/>
    <property type="match status" value="1"/>
</dbReference>
<dbReference type="InterPro" id="IPR036322">
    <property type="entry name" value="WD40_repeat_dom_sf"/>
</dbReference>
<feature type="region of interest" description="Disordered" evidence="1">
    <location>
        <begin position="36"/>
        <end position="58"/>
    </location>
</feature>
<dbReference type="InterPro" id="IPR001680">
    <property type="entry name" value="WD40_rpt"/>
</dbReference>
<dbReference type="PANTHER" id="PTHR12848">
    <property type="entry name" value="REGULATORY-ASSOCIATED PROTEIN OF MTOR"/>
    <property type="match status" value="1"/>
</dbReference>
<reference evidence="2 3" key="1">
    <citation type="journal article" date="2021" name="BMC Biol.">
        <title>Horizontally acquired antibacterial genes associated with adaptive radiation of ladybird beetles.</title>
        <authorList>
            <person name="Li H.S."/>
            <person name="Tang X.F."/>
            <person name="Huang Y.H."/>
            <person name="Xu Z.Y."/>
            <person name="Chen M.L."/>
            <person name="Du X.Y."/>
            <person name="Qiu B.Y."/>
            <person name="Chen P.T."/>
            <person name="Zhang W."/>
            <person name="Slipinski A."/>
            <person name="Escalona H.E."/>
            <person name="Waterhouse R.M."/>
            <person name="Zwick A."/>
            <person name="Pang H."/>
        </authorList>
    </citation>
    <scope>NUCLEOTIDE SEQUENCE [LARGE SCALE GENOMIC DNA]</scope>
    <source>
        <strain evidence="2">SYSU2018</strain>
    </source>
</reference>
<gene>
    <name evidence="2" type="ORF">HHI36_015789</name>
</gene>
<evidence type="ECO:0000256" key="1">
    <source>
        <dbReference type="SAM" id="MobiDB-lite"/>
    </source>
</evidence>
<evidence type="ECO:0000313" key="3">
    <source>
        <dbReference type="Proteomes" id="UP001516400"/>
    </source>
</evidence>
<name>A0ABD2N6H5_9CUCU</name>
<proteinExistence type="predicted"/>
<feature type="compositionally biased region" description="Polar residues" evidence="1">
    <location>
        <begin position="36"/>
        <end position="49"/>
    </location>
</feature>
<organism evidence="2 3">
    <name type="scientific">Cryptolaemus montrouzieri</name>
    <dbReference type="NCBI Taxonomy" id="559131"/>
    <lineage>
        <taxon>Eukaryota</taxon>
        <taxon>Metazoa</taxon>
        <taxon>Ecdysozoa</taxon>
        <taxon>Arthropoda</taxon>
        <taxon>Hexapoda</taxon>
        <taxon>Insecta</taxon>
        <taxon>Pterygota</taxon>
        <taxon>Neoptera</taxon>
        <taxon>Endopterygota</taxon>
        <taxon>Coleoptera</taxon>
        <taxon>Polyphaga</taxon>
        <taxon>Cucujiformia</taxon>
        <taxon>Coccinelloidea</taxon>
        <taxon>Coccinellidae</taxon>
        <taxon>Scymninae</taxon>
        <taxon>Scymnini</taxon>
        <taxon>Cryptolaemus</taxon>
    </lineage>
</organism>
<dbReference type="Gene3D" id="2.130.10.10">
    <property type="entry name" value="YVTN repeat-like/Quinoprotein amine dehydrogenase"/>
    <property type="match status" value="2"/>
</dbReference>
<accession>A0ABD2N6H5</accession>
<dbReference type="InterPro" id="IPR004083">
    <property type="entry name" value="Raptor"/>
</dbReference>
<dbReference type="Pfam" id="PF00400">
    <property type="entry name" value="WD40"/>
    <property type="match status" value="1"/>
</dbReference>
<dbReference type="SMART" id="SM00320">
    <property type="entry name" value="WD40"/>
    <property type="match status" value="6"/>
</dbReference>
<protein>
    <submittedName>
        <fullName evidence="2">Uncharacterized protein</fullName>
    </submittedName>
</protein>
<dbReference type="AlphaFoldDB" id="A0ABD2N6H5"/>
<keyword evidence="3" id="KW-1185">Reference proteome</keyword>